<sequence>VDDIAIKGSVEKDETEVMPGIRKFIYDHILNIEEVLRRLDKANLTVNALKTVCCVREINVIGYVCS</sequence>
<protein>
    <submittedName>
        <fullName evidence="1">Uncharacterized protein</fullName>
    </submittedName>
</protein>
<accession>A0A4P9Y9K8</accession>
<evidence type="ECO:0000313" key="1">
    <source>
        <dbReference type="EMBL" id="RKP15745.1"/>
    </source>
</evidence>
<feature type="non-terminal residue" evidence="1">
    <location>
        <position position="1"/>
    </location>
</feature>
<dbReference type="Gene3D" id="3.30.70.270">
    <property type="match status" value="1"/>
</dbReference>
<feature type="non-terminal residue" evidence="1">
    <location>
        <position position="66"/>
    </location>
</feature>
<dbReference type="EMBL" id="ML007830">
    <property type="protein sequence ID" value="RKP15745.1"/>
    <property type="molecule type" value="Genomic_DNA"/>
</dbReference>
<dbReference type="InterPro" id="IPR043128">
    <property type="entry name" value="Rev_trsase/Diguanyl_cyclase"/>
</dbReference>
<organism evidence="1 2">
    <name type="scientific">Rozella allomycis (strain CSF55)</name>
    <dbReference type="NCBI Taxonomy" id="988480"/>
    <lineage>
        <taxon>Eukaryota</taxon>
        <taxon>Fungi</taxon>
        <taxon>Fungi incertae sedis</taxon>
        <taxon>Cryptomycota</taxon>
        <taxon>Cryptomycota incertae sedis</taxon>
        <taxon>Rozella</taxon>
    </lineage>
</organism>
<dbReference type="AlphaFoldDB" id="A0A4P9Y9K8"/>
<name>A0A4P9Y9K8_ROZAC</name>
<gene>
    <name evidence="1" type="ORF">ROZALSC1DRAFT_6955</name>
</gene>
<reference evidence="2" key="1">
    <citation type="journal article" date="2018" name="Nat. Microbiol.">
        <title>Leveraging single-cell genomics to expand the fungal tree of life.</title>
        <authorList>
            <person name="Ahrendt S.R."/>
            <person name="Quandt C.A."/>
            <person name="Ciobanu D."/>
            <person name="Clum A."/>
            <person name="Salamov A."/>
            <person name="Andreopoulos B."/>
            <person name="Cheng J.F."/>
            <person name="Woyke T."/>
            <person name="Pelin A."/>
            <person name="Henrissat B."/>
            <person name="Reynolds N.K."/>
            <person name="Benny G.L."/>
            <person name="Smith M.E."/>
            <person name="James T.Y."/>
            <person name="Grigoriev I.V."/>
        </authorList>
    </citation>
    <scope>NUCLEOTIDE SEQUENCE [LARGE SCALE GENOMIC DNA]</scope>
    <source>
        <strain evidence="2">CSF55</strain>
    </source>
</reference>
<evidence type="ECO:0000313" key="2">
    <source>
        <dbReference type="Proteomes" id="UP000281549"/>
    </source>
</evidence>
<proteinExistence type="predicted"/>
<dbReference type="Proteomes" id="UP000281549">
    <property type="component" value="Unassembled WGS sequence"/>
</dbReference>